<protein>
    <submittedName>
        <fullName evidence="2">Uncharacterized protein</fullName>
    </submittedName>
</protein>
<dbReference type="OrthoDB" id="1885901at2759"/>
<comment type="caution">
    <text evidence="2">The sequence shown here is derived from an EMBL/GenBank/DDBJ whole genome shotgun (WGS) entry which is preliminary data.</text>
</comment>
<feature type="non-terminal residue" evidence="2">
    <location>
        <position position="1"/>
    </location>
</feature>
<sequence>AAAAASNTANDHNASATATSNTNQNPNNSASETNPESNVSQAQLNSNTSTPSSEFVSPPVPSDDSRLPSTTASNNDNTMFRSLGSIPSSVFVAQSPILLMELDATINGHDTNLGTRALRNFSISDLNVTISDIISNATNVSFNALNRNANTNSAESQSRQDNANGNNTTTAQFSNPPLDSDETSTNGSNQNSTATVNTGTINDNNGRSNQNNSNSSTFNPLRLFSAHFDPFLNCNSTYTMPEILPATEFGPMSLSQPLMQMIGSNAAIMTNIPNNL</sequence>
<evidence type="ECO:0000313" key="3">
    <source>
        <dbReference type="Proteomes" id="UP000194236"/>
    </source>
</evidence>
<feature type="compositionally biased region" description="Low complexity" evidence="1">
    <location>
        <begin position="48"/>
        <end position="57"/>
    </location>
</feature>
<dbReference type="EMBL" id="MUJZ01000577">
    <property type="protein sequence ID" value="OTF84126.1"/>
    <property type="molecule type" value="Genomic_DNA"/>
</dbReference>
<gene>
    <name evidence="2" type="ORF">BLA29_008928</name>
</gene>
<feature type="non-terminal residue" evidence="2">
    <location>
        <position position="276"/>
    </location>
</feature>
<dbReference type="Proteomes" id="UP000194236">
    <property type="component" value="Unassembled WGS sequence"/>
</dbReference>
<evidence type="ECO:0000313" key="2">
    <source>
        <dbReference type="EMBL" id="OTF84126.1"/>
    </source>
</evidence>
<feature type="compositionally biased region" description="Low complexity" evidence="1">
    <location>
        <begin position="1"/>
        <end position="31"/>
    </location>
</feature>
<dbReference type="AlphaFoldDB" id="A0A1Y3BX69"/>
<evidence type="ECO:0000256" key="1">
    <source>
        <dbReference type="SAM" id="MobiDB-lite"/>
    </source>
</evidence>
<feature type="compositionally biased region" description="Polar residues" evidence="1">
    <location>
        <begin position="151"/>
        <end position="201"/>
    </location>
</feature>
<keyword evidence="3" id="KW-1185">Reference proteome</keyword>
<feature type="compositionally biased region" description="Low complexity" evidence="1">
    <location>
        <begin position="202"/>
        <end position="216"/>
    </location>
</feature>
<feature type="compositionally biased region" description="Polar residues" evidence="1">
    <location>
        <begin position="32"/>
        <end position="47"/>
    </location>
</feature>
<organism evidence="2 3">
    <name type="scientific">Euroglyphus maynei</name>
    <name type="common">Mayne's house dust mite</name>
    <dbReference type="NCBI Taxonomy" id="6958"/>
    <lineage>
        <taxon>Eukaryota</taxon>
        <taxon>Metazoa</taxon>
        <taxon>Ecdysozoa</taxon>
        <taxon>Arthropoda</taxon>
        <taxon>Chelicerata</taxon>
        <taxon>Arachnida</taxon>
        <taxon>Acari</taxon>
        <taxon>Acariformes</taxon>
        <taxon>Sarcoptiformes</taxon>
        <taxon>Astigmata</taxon>
        <taxon>Psoroptidia</taxon>
        <taxon>Analgoidea</taxon>
        <taxon>Pyroglyphidae</taxon>
        <taxon>Pyroglyphinae</taxon>
        <taxon>Euroglyphus</taxon>
    </lineage>
</organism>
<reference evidence="2 3" key="1">
    <citation type="submission" date="2017-03" db="EMBL/GenBank/DDBJ databases">
        <title>Genome Survey of Euroglyphus maynei.</title>
        <authorList>
            <person name="Arlian L.G."/>
            <person name="Morgan M.S."/>
            <person name="Rider S.D."/>
        </authorList>
    </citation>
    <scope>NUCLEOTIDE SEQUENCE [LARGE SCALE GENOMIC DNA]</scope>
    <source>
        <strain evidence="2">Arlian Lab</strain>
        <tissue evidence="2">Whole body</tissue>
    </source>
</reference>
<proteinExistence type="predicted"/>
<accession>A0A1Y3BX69</accession>
<feature type="region of interest" description="Disordered" evidence="1">
    <location>
        <begin position="151"/>
        <end position="216"/>
    </location>
</feature>
<name>A0A1Y3BX69_EURMA</name>
<feature type="region of interest" description="Disordered" evidence="1">
    <location>
        <begin position="1"/>
        <end position="78"/>
    </location>
</feature>